<comment type="caution">
    <text evidence="3">The sequence shown here is derived from an EMBL/GenBank/DDBJ whole genome shotgun (WGS) entry which is preliminary data.</text>
</comment>
<feature type="transmembrane region" description="Helical" evidence="2">
    <location>
        <begin position="12"/>
        <end position="30"/>
    </location>
</feature>
<feature type="transmembrane region" description="Helical" evidence="2">
    <location>
        <begin position="433"/>
        <end position="452"/>
    </location>
</feature>
<dbReference type="Pfam" id="PF00873">
    <property type="entry name" value="ACR_tran"/>
    <property type="match status" value="1"/>
</dbReference>
<dbReference type="SUPFAM" id="SSF82693">
    <property type="entry name" value="Multidrug efflux transporter AcrB pore domain, PN1, PN2, PC1 and PC2 subdomains"/>
    <property type="match status" value="3"/>
</dbReference>
<reference evidence="3 4" key="1">
    <citation type="submission" date="2020-08" db="EMBL/GenBank/DDBJ databases">
        <title>Genomic Encyclopedia of Type Strains, Phase III (KMG-III): the genomes of soil and plant-associated and newly described type strains.</title>
        <authorList>
            <person name="Whitman W."/>
        </authorList>
    </citation>
    <scope>NUCLEOTIDE SEQUENCE [LARGE SCALE GENOMIC DNA]</scope>
    <source>
        <strain evidence="3 4">CECT 8799</strain>
    </source>
</reference>
<feature type="compositionally biased region" description="Basic and acidic residues" evidence="1">
    <location>
        <begin position="1025"/>
        <end position="1035"/>
    </location>
</feature>
<dbReference type="Gene3D" id="3.30.70.1440">
    <property type="entry name" value="Multidrug efflux transporter AcrB pore domain"/>
    <property type="match status" value="1"/>
</dbReference>
<dbReference type="Gene3D" id="3.30.70.1320">
    <property type="entry name" value="Multidrug efflux transporter AcrB pore domain like"/>
    <property type="match status" value="1"/>
</dbReference>
<dbReference type="InterPro" id="IPR001036">
    <property type="entry name" value="Acrflvin-R"/>
</dbReference>
<feature type="transmembrane region" description="Helical" evidence="2">
    <location>
        <begin position="336"/>
        <end position="354"/>
    </location>
</feature>
<accession>A0A7W4WB36</accession>
<dbReference type="EMBL" id="JACHWZ010000004">
    <property type="protein sequence ID" value="MBB3060428.1"/>
    <property type="molecule type" value="Genomic_DNA"/>
</dbReference>
<dbReference type="Proteomes" id="UP000535937">
    <property type="component" value="Unassembled WGS sequence"/>
</dbReference>
<dbReference type="PANTHER" id="PTHR32063:SF18">
    <property type="entry name" value="CATION EFFLUX SYSTEM PROTEIN"/>
    <property type="match status" value="1"/>
</dbReference>
<feature type="region of interest" description="Disordered" evidence="1">
    <location>
        <begin position="1016"/>
        <end position="1035"/>
    </location>
</feature>
<dbReference type="Gene3D" id="3.30.2090.10">
    <property type="entry name" value="Multidrug efflux transporter AcrB TolC docking domain, DN and DC subdomains"/>
    <property type="match status" value="2"/>
</dbReference>
<name>A0A7W4WB36_9GAMM</name>
<feature type="transmembrane region" description="Helical" evidence="2">
    <location>
        <begin position="361"/>
        <end position="382"/>
    </location>
</feature>
<feature type="transmembrane region" description="Helical" evidence="2">
    <location>
        <begin position="464"/>
        <end position="486"/>
    </location>
</feature>
<feature type="transmembrane region" description="Helical" evidence="2">
    <location>
        <begin position="388"/>
        <end position="412"/>
    </location>
</feature>
<evidence type="ECO:0000313" key="3">
    <source>
        <dbReference type="EMBL" id="MBB3060428.1"/>
    </source>
</evidence>
<sequence length="1035" mass="112875">MKISDIFIKQPVYSWLLMLICLVGGLWAIADIGRLEDPAFTIKEARVFTAYSGASARQVEEEVTEKLEVAIQQMGQLKRITSTSRPGMSEIRVEMEDHYDSNELPQIWDELRRKVRDAQSDLPSGAMAPLVNDDFGEVFGIYYAITGDGFSRSEMREITKSIRRELLAVEGVAKVSRSGVIDEVAYLDIDESRLSQLGYSLDDLAQVLQSESSTEQAGEIGGKDLRTRVVVDNQANDMEAIRNILIGVPGSTALLSVGDIASISLGYDENPDFIVHYNGLPTILIGVAGAQNTNIVDVGTRVEEKLTQLKQGLPLGVEIQPVYEQHKVVADSVNGFLLNLVSSVVIVTLVLCLFMGWRSGVVVGVVLGLTVMGTVLIMNLLGLNLQRISLGALIIAMGMLVDNAIVVAEGMLMGVEKKESPRSAASRVVRQTFWPLLGATIIGIMAFSGIGLSDDATGEFLFSLFAVIGLSLLLSWVLAITITPYLGFHLFRPGKGTEADDPYAGRFYRMYANALSGALAHRGRTIAVLVIVTLVSYFAFGLVKQGFFPNSNAPLFYVNYRMPQGSDINRTERALHEASEYLLQQDEVQSVTAVAGRGADRFMLTYAPEPPNPSYGQLIVRTETREQIPALIERTKQELRNSHPEALVTFKRLVFGPGGGADVEVRISGADFNTLRQLAGGVQDIFRSKDLEDVRHDWRAREPLIKAHLDGEKARVAGISNSDISRTLQFATSGYRVGSYESGDRMIPIAARLPAGDRNQLGSLPDRLVWSPNQKDYIPAGQLVEKFETTAEEGLIQRRDRVPTVTVSGTAPQDVTAMAAFKKIRSDVENIALPPGYKIEFGGEFERSSDAQASLGKGLPVGFLIMILISVLLFGTLREPLIIWLVVPMSLVGVVVGLLVSGLPFGFMSLLGVLSLSGMLIKNAVVLVDEIEVQTREGLPRLTAIERASVSRLRPVFLAAVTTILGMSPLLFDAFFADMAVTIMGGLGFATILTLIAVPVLYAIFHKIRQSEVERGNASAQLENTPHKSVEPELL</sequence>
<keyword evidence="2" id="KW-0472">Membrane</keyword>
<proteinExistence type="predicted"/>
<evidence type="ECO:0000256" key="2">
    <source>
        <dbReference type="SAM" id="Phobius"/>
    </source>
</evidence>
<dbReference type="RefSeq" id="WP_183457778.1">
    <property type="nucleotide sequence ID" value="NZ_JACHWZ010000004.1"/>
</dbReference>
<dbReference type="SUPFAM" id="SSF82714">
    <property type="entry name" value="Multidrug efflux transporter AcrB TolC docking domain, DN and DC subdomains"/>
    <property type="match status" value="2"/>
</dbReference>
<feature type="transmembrane region" description="Helical" evidence="2">
    <location>
        <begin position="525"/>
        <end position="543"/>
    </location>
</feature>
<keyword evidence="2" id="KW-0812">Transmembrane</keyword>
<dbReference type="AlphaFoldDB" id="A0A7W4WB36"/>
<gene>
    <name evidence="3" type="ORF">FHS09_001243</name>
</gene>
<protein>
    <submittedName>
        <fullName evidence="3">Multidrug efflux pump subunit AcrB</fullName>
    </submittedName>
</protein>
<dbReference type="InterPro" id="IPR027463">
    <property type="entry name" value="AcrB_DN_DC_subdom"/>
</dbReference>
<feature type="transmembrane region" description="Helical" evidence="2">
    <location>
        <begin position="983"/>
        <end position="1005"/>
    </location>
</feature>
<evidence type="ECO:0000256" key="1">
    <source>
        <dbReference type="SAM" id="MobiDB-lite"/>
    </source>
</evidence>
<dbReference type="Gene3D" id="3.30.70.1430">
    <property type="entry name" value="Multidrug efflux transporter AcrB pore domain"/>
    <property type="match status" value="2"/>
</dbReference>
<dbReference type="PANTHER" id="PTHR32063">
    <property type="match status" value="1"/>
</dbReference>
<evidence type="ECO:0000313" key="4">
    <source>
        <dbReference type="Proteomes" id="UP000535937"/>
    </source>
</evidence>
<dbReference type="Gene3D" id="1.20.1640.10">
    <property type="entry name" value="Multidrug efflux transporter AcrB transmembrane domain"/>
    <property type="match status" value="2"/>
</dbReference>
<dbReference type="SUPFAM" id="SSF82866">
    <property type="entry name" value="Multidrug efflux transporter AcrB transmembrane domain"/>
    <property type="match status" value="2"/>
</dbReference>
<dbReference type="GO" id="GO:0005886">
    <property type="term" value="C:plasma membrane"/>
    <property type="evidence" value="ECO:0007669"/>
    <property type="project" value="TreeGrafter"/>
</dbReference>
<organism evidence="3 4">
    <name type="scientific">Microbulbifer rhizosphaerae</name>
    <dbReference type="NCBI Taxonomy" id="1562603"/>
    <lineage>
        <taxon>Bacteria</taxon>
        <taxon>Pseudomonadati</taxon>
        <taxon>Pseudomonadota</taxon>
        <taxon>Gammaproteobacteria</taxon>
        <taxon>Cellvibrionales</taxon>
        <taxon>Microbulbiferaceae</taxon>
        <taxon>Microbulbifer</taxon>
    </lineage>
</organism>
<feature type="transmembrane region" description="Helical" evidence="2">
    <location>
        <begin position="956"/>
        <end position="977"/>
    </location>
</feature>
<dbReference type="PRINTS" id="PR00702">
    <property type="entry name" value="ACRIFLAVINRP"/>
</dbReference>
<dbReference type="GO" id="GO:0042910">
    <property type="term" value="F:xenobiotic transmembrane transporter activity"/>
    <property type="evidence" value="ECO:0007669"/>
    <property type="project" value="TreeGrafter"/>
</dbReference>
<feature type="transmembrane region" description="Helical" evidence="2">
    <location>
        <begin position="855"/>
        <end position="874"/>
    </location>
</feature>
<keyword evidence="4" id="KW-1185">Reference proteome</keyword>
<keyword evidence="2" id="KW-1133">Transmembrane helix</keyword>